<name>A0AB34JS68_PRYPA</name>
<dbReference type="InterPro" id="IPR036514">
    <property type="entry name" value="SGNH_hydro_sf"/>
</dbReference>
<evidence type="ECO:0000313" key="2">
    <source>
        <dbReference type="EMBL" id="KAL1524700.1"/>
    </source>
</evidence>
<sequence length="369" mass="39631">MGHPKVATRKDCIFCKAWRSVRHGFSSHDASSCTALLRSQEPYWSRRAPRPPPRENASSASARTAWSSPRGALSEWCRRHEDAAARTARYAAGSSPRLVLLGDSLLQRLGENASLAERLARGLGGGGGGGALVLAVGGDQTQHVLWRLQHGELSRGMAADPRLHFVLQVGTNNLGNVPRPGPAHSPAETAEGILAVTRYLLRHARGRVLLTAVLPRGDAPRPHLGRAWLCPPRCNSSALARSTFVAAIDEVNRQLAAAAASLGQQYKGRFMLVDCGAPFRNDLAPSAASRCDKCSDGAACAQTVTWRRSCVKEGAARLLERKRGVQEPSQYRWSPVRLDLMPDMVHPNAAGATALARCISDGLNRLASA</sequence>
<dbReference type="GO" id="GO:0016788">
    <property type="term" value="F:hydrolase activity, acting on ester bonds"/>
    <property type="evidence" value="ECO:0007669"/>
    <property type="project" value="InterPro"/>
</dbReference>
<evidence type="ECO:0000313" key="3">
    <source>
        <dbReference type="Proteomes" id="UP001515480"/>
    </source>
</evidence>
<feature type="compositionally biased region" description="Low complexity" evidence="1">
    <location>
        <begin position="55"/>
        <end position="66"/>
    </location>
</feature>
<feature type="region of interest" description="Disordered" evidence="1">
    <location>
        <begin position="44"/>
        <end position="66"/>
    </location>
</feature>
<comment type="caution">
    <text evidence="2">The sequence shown here is derived from an EMBL/GenBank/DDBJ whole genome shotgun (WGS) entry which is preliminary data.</text>
</comment>
<dbReference type="SUPFAM" id="SSF52266">
    <property type="entry name" value="SGNH hydrolase"/>
    <property type="match status" value="1"/>
</dbReference>
<reference evidence="2 3" key="1">
    <citation type="journal article" date="2024" name="Science">
        <title>Giant polyketide synthase enzymes in the biosynthesis of giant marine polyether toxins.</title>
        <authorList>
            <person name="Fallon T.R."/>
            <person name="Shende V.V."/>
            <person name="Wierzbicki I.H."/>
            <person name="Pendleton A.L."/>
            <person name="Watervoot N.F."/>
            <person name="Auber R.P."/>
            <person name="Gonzalez D.J."/>
            <person name="Wisecaver J.H."/>
            <person name="Moore B.S."/>
        </authorList>
    </citation>
    <scope>NUCLEOTIDE SEQUENCE [LARGE SCALE GENOMIC DNA]</scope>
    <source>
        <strain evidence="2 3">12B1</strain>
    </source>
</reference>
<dbReference type="Proteomes" id="UP001515480">
    <property type="component" value="Unassembled WGS sequence"/>
</dbReference>
<evidence type="ECO:0000256" key="1">
    <source>
        <dbReference type="SAM" id="MobiDB-lite"/>
    </source>
</evidence>
<organism evidence="2 3">
    <name type="scientific">Prymnesium parvum</name>
    <name type="common">Toxic golden alga</name>
    <dbReference type="NCBI Taxonomy" id="97485"/>
    <lineage>
        <taxon>Eukaryota</taxon>
        <taxon>Haptista</taxon>
        <taxon>Haptophyta</taxon>
        <taxon>Prymnesiophyceae</taxon>
        <taxon>Prymnesiales</taxon>
        <taxon>Prymnesiaceae</taxon>
        <taxon>Prymnesium</taxon>
    </lineage>
</organism>
<evidence type="ECO:0008006" key="4">
    <source>
        <dbReference type="Google" id="ProtNLM"/>
    </source>
</evidence>
<dbReference type="InterPro" id="IPR001087">
    <property type="entry name" value="GDSL"/>
</dbReference>
<protein>
    <recommendedName>
        <fullName evidence="4">SGNH hydrolase-type esterase domain-containing protein</fullName>
    </recommendedName>
</protein>
<dbReference type="EMBL" id="JBGBPQ010000005">
    <property type="protein sequence ID" value="KAL1524700.1"/>
    <property type="molecule type" value="Genomic_DNA"/>
</dbReference>
<keyword evidence="3" id="KW-1185">Reference proteome</keyword>
<dbReference type="AlphaFoldDB" id="A0AB34JS68"/>
<gene>
    <name evidence="2" type="ORF">AB1Y20_019585</name>
</gene>
<proteinExistence type="predicted"/>
<accession>A0AB34JS68</accession>
<dbReference type="Pfam" id="PF00657">
    <property type="entry name" value="Lipase_GDSL"/>
    <property type="match status" value="1"/>
</dbReference>
<dbReference type="Gene3D" id="3.40.50.1110">
    <property type="entry name" value="SGNH hydrolase"/>
    <property type="match status" value="1"/>
</dbReference>